<reference evidence="2" key="1">
    <citation type="journal article" date="2019" name="Sci. Rep.">
        <title>Draft genome of Tanacetum cinerariifolium, the natural source of mosquito coil.</title>
        <authorList>
            <person name="Yamashiro T."/>
            <person name="Shiraishi A."/>
            <person name="Satake H."/>
            <person name="Nakayama K."/>
        </authorList>
    </citation>
    <scope>NUCLEOTIDE SEQUENCE</scope>
</reference>
<feature type="region of interest" description="Disordered" evidence="1">
    <location>
        <begin position="393"/>
        <end position="417"/>
    </location>
</feature>
<dbReference type="EMBL" id="BKCJ010003550">
    <property type="protein sequence ID" value="GEU55765.1"/>
    <property type="molecule type" value="Genomic_DNA"/>
</dbReference>
<gene>
    <name evidence="2" type="ORF">Tci_027743</name>
</gene>
<feature type="compositionally biased region" description="Basic and acidic residues" evidence="1">
    <location>
        <begin position="393"/>
        <end position="404"/>
    </location>
</feature>
<sequence length="417" mass="48176">MPSHIDEFDLKDETSLSKYDEEEQNVLYFNDLFPFNISYPDDLKSDKDNEDNEIDMIQSSGVTENTQGSDKLIEESHDKINKVFIMQSFVMELIVNIMAWNYLVNRMLFNLIKNLYVSFGIPFNPKWYYKDGDCTRMLQRLSMMLMEHKDAQGQSVFNSKAWRRLFDIRGLLVYELILEFFSTFRFGEAKSARWIPDKGDLSAYWIMISFVGDFLGTPPSYTLIRDPMLRLYYRLIVCSITGKIQVPEKVTVTNLFYLRGMDIDLVNVPNLLARYLRLLDSGRKQGATISGELHIIDMSELLRLQLCIKLDDILAWVALGQERQLDDAVGAPKDAEDAPIIDEGALAVPAPREVLVSMARDFSRFTTWTVTSLLRMMDRAGVTYTRYSESPAEYHRRSIRRRTDSSNTSTAPQQLDP</sequence>
<evidence type="ECO:0000256" key="1">
    <source>
        <dbReference type="SAM" id="MobiDB-lite"/>
    </source>
</evidence>
<accession>A0A6L2L639</accession>
<comment type="caution">
    <text evidence="2">The sequence shown here is derived from an EMBL/GenBank/DDBJ whole genome shotgun (WGS) entry which is preliminary data.</text>
</comment>
<name>A0A6L2L639_TANCI</name>
<organism evidence="2">
    <name type="scientific">Tanacetum cinerariifolium</name>
    <name type="common">Dalmatian daisy</name>
    <name type="synonym">Chrysanthemum cinerariifolium</name>
    <dbReference type="NCBI Taxonomy" id="118510"/>
    <lineage>
        <taxon>Eukaryota</taxon>
        <taxon>Viridiplantae</taxon>
        <taxon>Streptophyta</taxon>
        <taxon>Embryophyta</taxon>
        <taxon>Tracheophyta</taxon>
        <taxon>Spermatophyta</taxon>
        <taxon>Magnoliopsida</taxon>
        <taxon>eudicotyledons</taxon>
        <taxon>Gunneridae</taxon>
        <taxon>Pentapetalae</taxon>
        <taxon>asterids</taxon>
        <taxon>campanulids</taxon>
        <taxon>Asterales</taxon>
        <taxon>Asteraceae</taxon>
        <taxon>Asteroideae</taxon>
        <taxon>Anthemideae</taxon>
        <taxon>Anthemidinae</taxon>
        <taxon>Tanacetum</taxon>
    </lineage>
</organism>
<protein>
    <submittedName>
        <fullName evidence="2">Uncharacterized protein</fullName>
    </submittedName>
</protein>
<feature type="compositionally biased region" description="Polar residues" evidence="1">
    <location>
        <begin position="405"/>
        <end position="417"/>
    </location>
</feature>
<proteinExistence type="predicted"/>
<dbReference type="AlphaFoldDB" id="A0A6L2L639"/>
<evidence type="ECO:0000313" key="2">
    <source>
        <dbReference type="EMBL" id="GEU55765.1"/>
    </source>
</evidence>